<keyword evidence="2" id="KW-0732">Signal</keyword>
<name>A0A1V6PUY5_9EURO</name>
<comment type="caution">
    <text evidence="3">The sequence shown here is derived from an EMBL/GenBank/DDBJ whole genome shotgun (WGS) entry which is preliminary data.</text>
</comment>
<accession>A0A1V6PUY5</accession>
<feature type="region of interest" description="Disordered" evidence="1">
    <location>
        <begin position="38"/>
        <end position="63"/>
    </location>
</feature>
<feature type="signal peptide" evidence="2">
    <location>
        <begin position="1"/>
        <end position="17"/>
    </location>
</feature>
<evidence type="ECO:0000256" key="2">
    <source>
        <dbReference type="SAM" id="SignalP"/>
    </source>
</evidence>
<feature type="non-terminal residue" evidence="3">
    <location>
        <position position="1"/>
    </location>
</feature>
<dbReference type="EMBL" id="MDYO01000244">
    <property type="protein sequence ID" value="OQD80790.1"/>
    <property type="molecule type" value="Genomic_DNA"/>
</dbReference>
<evidence type="ECO:0000256" key="1">
    <source>
        <dbReference type="SAM" id="MobiDB-lite"/>
    </source>
</evidence>
<organism evidence="3 4">
    <name type="scientific">Penicillium solitum</name>
    <dbReference type="NCBI Taxonomy" id="60172"/>
    <lineage>
        <taxon>Eukaryota</taxon>
        <taxon>Fungi</taxon>
        <taxon>Dikarya</taxon>
        <taxon>Ascomycota</taxon>
        <taxon>Pezizomycotina</taxon>
        <taxon>Eurotiomycetes</taxon>
        <taxon>Eurotiomycetidae</taxon>
        <taxon>Eurotiales</taxon>
        <taxon>Aspergillaceae</taxon>
        <taxon>Penicillium</taxon>
    </lineage>
</organism>
<gene>
    <name evidence="3" type="ORF">PENSOL_c245G09094</name>
</gene>
<keyword evidence="4" id="KW-1185">Reference proteome</keyword>
<evidence type="ECO:0000313" key="3">
    <source>
        <dbReference type="EMBL" id="OQD80790.1"/>
    </source>
</evidence>
<sequence>GLHWLATRLATSTLTSSLHLDPLLVEWTDTETQRLYHREWGGGYPTGDSGRDGGSHGLELPSTAGPALNALYRPYRSRCYMGGDPGSPYSEGSYGQRVRPGEAAPYVEEPKERDAARYLVADGPG</sequence>
<dbReference type="AlphaFoldDB" id="A0A1V6PUY5"/>
<feature type="chain" id="PRO_5012845134" evidence="2">
    <location>
        <begin position="18"/>
        <end position="125"/>
    </location>
</feature>
<evidence type="ECO:0000313" key="4">
    <source>
        <dbReference type="Proteomes" id="UP000191612"/>
    </source>
</evidence>
<reference evidence="4" key="1">
    <citation type="journal article" date="2017" name="Nat. Microbiol.">
        <title>Global analysis of biosynthetic gene clusters reveals vast potential of secondary metabolite production in Penicillium species.</title>
        <authorList>
            <person name="Nielsen J.C."/>
            <person name="Grijseels S."/>
            <person name="Prigent S."/>
            <person name="Ji B."/>
            <person name="Dainat J."/>
            <person name="Nielsen K.F."/>
            <person name="Frisvad J.C."/>
            <person name="Workman M."/>
            <person name="Nielsen J."/>
        </authorList>
    </citation>
    <scope>NUCLEOTIDE SEQUENCE [LARGE SCALE GENOMIC DNA]</scope>
    <source>
        <strain evidence="4">IBT 29525</strain>
    </source>
</reference>
<feature type="non-terminal residue" evidence="3">
    <location>
        <position position="125"/>
    </location>
</feature>
<dbReference type="Proteomes" id="UP000191612">
    <property type="component" value="Unassembled WGS sequence"/>
</dbReference>
<protein>
    <submittedName>
        <fullName evidence="3">Uncharacterized protein</fullName>
    </submittedName>
</protein>
<feature type="region of interest" description="Disordered" evidence="1">
    <location>
        <begin position="83"/>
        <end position="125"/>
    </location>
</feature>
<proteinExistence type="predicted"/>